<keyword evidence="3 7" id="KW-0560">Oxidoreductase</keyword>
<dbReference type="GO" id="GO:0051537">
    <property type="term" value="F:2 iron, 2 sulfur cluster binding"/>
    <property type="evidence" value="ECO:0007669"/>
    <property type="project" value="UniProtKB-KW"/>
</dbReference>
<dbReference type="PANTHER" id="PTHR21266:SF60">
    <property type="entry name" value="3-KETOSTEROID-9-ALPHA-MONOOXYGENASE, OXYGENASE COMPONENT"/>
    <property type="match status" value="1"/>
</dbReference>
<dbReference type="Pfam" id="PF00355">
    <property type="entry name" value="Rieske"/>
    <property type="match status" value="1"/>
</dbReference>
<dbReference type="EC" id="1.14.13.82" evidence="7"/>
<evidence type="ECO:0000313" key="8">
    <source>
        <dbReference type="Proteomes" id="UP000056109"/>
    </source>
</evidence>
<evidence type="ECO:0000313" key="7">
    <source>
        <dbReference type="EMBL" id="CEF41622.1"/>
    </source>
</evidence>
<feature type="domain" description="Rieske" evidence="6">
    <location>
        <begin position="17"/>
        <end position="125"/>
    </location>
</feature>
<dbReference type="InterPro" id="IPR017941">
    <property type="entry name" value="Rieske_2Fe-2S"/>
</dbReference>
<dbReference type="InterPro" id="IPR036922">
    <property type="entry name" value="Rieske_2Fe-2S_sf"/>
</dbReference>
<name>A0A0U5EX97_9PROT</name>
<dbReference type="KEGG" id="asz:ASN_2329"/>
<keyword evidence="8" id="KW-1185">Reference proteome</keyword>
<organism evidence="7 8">
    <name type="scientific">Acetobacter senegalensis</name>
    <dbReference type="NCBI Taxonomy" id="446692"/>
    <lineage>
        <taxon>Bacteria</taxon>
        <taxon>Pseudomonadati</taxon>
        <taxon>Pseudomonadota</taxon>
        <taxon>Alphaproteobacteria</taxon>
        <taxon>Acetobacterales</taxon>
        <taxon>Acetobacteraceae</taxon>
        <taxon>Acetobacter</taxon>
    </lineage>
</organism>
<keyword evidence="1" id="KW-0001">2Fe-2S</keyword>
<dbReference type="InterPro" id="IPR044043">
    <property type="entry name" value="VanA_C_cat"/>
</dbReference>
<evidence type="ECO:0000256" key="2">
    <source>
        <dbReference type="ARBA" id="ARBA00022723"/>
    </source>
</evidence>
<protein>
    <submittedName>
        <fullName evidence="7">Vanillate monooxygenase</fullName>
        <ecNumber evidence="7">1.14.13.82</ecNumber>
    </submittedName>
</protein>
<evidence type="ECO:0000256" key="4">
    <source>
        <dbReference type="ARBA" id="ARBA00023004"/>
    </source>
</evidence>
<dbReference type="PATRIC" id="fig|446692.3.peg.2414"/>
<dbReference type="GeneID" id="34783361"/>
<keyword evidence="5" id="KW-0411">Iron-sulfur</keyword>
<dbReference type="PROSITE" id="PS51296">
    <property type="entry name" value="RIESKE"/>
    <property type="match status" value="1"/>
</dbReference>
<keyword evidence="4" id="KW-0408">Iron</keyword>
<dbReference type="InterPro" id="IPR050584">
    <property type="entry name" value="Cholesterol_7-desaturase"/>
</dbReference>
<dbReference type="PANTHER" id="PTHR21266">
    <property type="entry name" value="IRON-SULFUR DOMAIN CONTAINING PROTEIN"/>
    <property type="match status" value="1"/>
</dbReference>
<proteinExistence type="predicted"/>
<gene>
    <name evidence="7" type="ORF">ASN_2329</name>
</gene>
<keyword evidence="2" id="KW-0479">Metal-binding</keyword>
<dbReference type="SUPFAM" id="SSF50022">
    <property type="entry name" value="ISP domain"/>
    <property type="match status" value="1"/>
</dbReference>
<evidence type="ECO:0000256" key="1">
    <source>
        <dbReference type="ARBA" id="ARBA00022714"/>
    </source>
</evidence>
<dbReference type="Gene3D" id="2.102.10.10">
    <property type="entry name" value="Rieske [2Fe-2S] iron-sulphur domain"/>
    <property type="match status" value="1"/>
</dbReference>
<evidence type="ECO:0000256" key="3">
    <source>
        <dbReference type="ARBA" id="ARBA00023002"/>
    </source>
</evidence>
<accession>A0A0U5EX97</accession>
<dbReference type="Proteomes" id="UP000056109">
    <property type="component" value="Chromosome I"/>
</dbReference>
<reference evidence="8" key="1">
    <citation type="submission" date="2014-09" db="EMBL/GenBank/DDBJ databases">
        <authorList>
            <person name="Illeghems K.G."/>
        </authorList>
    </citation>
    <scope>NUCLEOTIDE SEQUENCE [LARGE SCALE GENOMIC DNA]</scope>
    <source>
        <strain evidence="8">108B</strain>
    </source>
</reference>
<keyword evidence="7" id="KW-0503">Monooxygenase</keyword>
<dbReference type="GO" id="GO:0018489">
    <property type="term" value="F:vanillate monooxygenase activity"/>
    <property type="evidence" value="ECO:0007669"/>
    <property type="project" value="UniProtKB-EC"/>
</dbReference>
<dbReference type="AlphaFoldDB" id="A0A0U5EX97"/>
<dbReference type="RefSeq" id="WP_007396211.1">
    <property type="nucleotide sequence ID" value="NZ_JAIMFP010000033.1"/>
</dbReference>
<dbReference type="Gene3D" id="3.90.380.10">
    <property type="entry name" value="Naphthalene 1,2-dioxygenase Alpha Subunit, Chain A, domain 1"/>
    <property type="match status" value="1"/>
</dbReference>
<dbReference type="Pfam" id="PF19112">
    <property type="entry name" value="VanA_C"/>
    <property type="match status" value="1"/>
</dbReference>
<dbReference type="GO" id="GO:0046872">
    <property type="term" value="F:metal ion binding"/>
    <property type="evidence" value="ECO:0007669"/>
    <property type="project" value="UniProtKB-KW"/>
</dbReference>
<dbReference type="SUPFAM" id="SSF55961">
    <property type="entry name" value="Bet v1-like"/>
    <property type="match status" value="1"/>
</dbReference>
<evidence type="ECO:0000259" key="6">
    <source>
        <dbReference type="PROSITE" id="PS51296"/>
    </source>
</evidence>
<sequence length="359" mass="40946">MGVRPLIENMEFLRHFWHPVATLDEFEKADPLGNGPMAVTLLDEKVVLARLDGKMVAMKDQCVHRSAKLSGGKVQGDQLQCPYHGWMYNAEGKCTHMPACPTQKISSRAKVASYECEMKYGLIWVRLDSSWNVTEIPYFSVADDPRMKIVVQEPYWWNASAPRRWENFTDFSHFAFVHPGTLFDPNNAEPPIVPIDRVKGQLRFVYDTPPGMDVPDQAPIGNFTYHCSMPFTINLAVQKYVGNNLHVLFNVSCPVNAKQTKNFLIFAREKSLNDSDHPHIAFNDLVFAEDQPVIESQWPEEIYDDELSVVTDKISIQYRKWIKELENAHAQGKEAFEKALLTPVLESDRMHPELHAVAG</sequence>
<evidence type="ECO:0000256" key="5">
    <source>
        <dbReference type="ARBA" id="ARBA00023014"/>
    </source>
</evidence>
<dbReference type="EMBL" id="LN606600">
    <property type="protein sequence ID" value="CEF41622.1"/>
    <property type="molecule type" value="Genomic_DNA"/>
</dbReference>